<evidence type="ECO:0000259" key="2">
    <source>
        <dbReference type="Pfam" id="PF01738"/>
    </source>
</evidence>
<dbReference type="OrthoDB" id="9771666at2"/>
<accession>A0A3D9HRQ5</accession>
<dbReference type="InterPro" id="IPR002925">
    <property type="entry name" value="Dienelactn_hydro"/>
</dbReference>
<evidence type="ECO:0000256" key="1">
    <source>
        <dbReference type="SAM" id="Phobius"/>
    </source>
</evidence>
<protein>
    <submittedName>
        <fullName evidence="4">Carboxymethylenebutenolidase</fullName>
    </submittedName>
</protein>
<dbReference type="Gene3D" id="3.40.50.1820">
    <property type="entry name" value="alpha/beta hydrolase"/>
    <property type="match status" value="1"/>
</dbReference>
<dbReference type="InterPro" id="IPR006311">
    <property type="entry name" value="TAT_signal"/>
</dbReference>
<keyword evidence="1" id="KW-0812">Transmembrane</keyword>
<dbReference type="InterPro" id="IPR029058">
    <property type="entry name" value="AB_hydrolase_fold"/>
</dbReference>
<dbReference type="EMBL" id="QRDW01000003">
    <property type="protein sequence ID" value="RED51546.1"/>
    <property type="molecule type" value="Genomic_DNA"/>
</dbReference>
<dbReference type="PROSITE" id="PS51318">
    <property type="entry name" value="TAT"/>
    <property type="match status" value="1"/>
</dbReference>
<feature type="domain" description="YqhI" evidence="3">
    <location>
        <begin position="21"/>
        <end position="47"/>
    </location>
</feature>
<evidence type="ECO:0000259" key="3">
    <source>
        <dbReference type="Pfam" id="PF23678"/>
    </source>
</evidence>
<dbReference type="InterPro" id="IPR057802">
    <property type="entry name" value="YqhI_dom"/>
</dbReference>
<feature type="transmembrane region" description="Helical" evidence="1">
    <location>
        <begin position="46"/>
        <end position="64"/>
    </location>
</feature>
<dbReference type="Pfam" id="PF23678">
    <property type="entry name" value="YqhI"/>
    <property type="match status" value="1"/>
</dbReference>
<dbReference type="Pfam" id="PF01738">
    <property type="entry name" value="DLH"/>
    <property type="match status" value="1"/>
</dbReference>
<dbReference type="PANTHER" id="PTHR46623">
    <property type="entry name" value="CARBOXYMETHYLENEBUTENOLIDASE-RELATED"/>
    <property type="match status" value="1"/>
</dbReference>
<comment type="caution">
    <text evidence="4">The sequence shown here is derived from an EMBL/GenBank/DDBJ whole genome shotgun (WGS) entry which is preliminary data.</text>
</comment>
<feature type="domain" description="Dienelactone hydrolase" evidence="2">
    <location>
        <begin position="97"/>
        <end position="306"/>
    </location>
</feature>
<keyword evidence="1" id="KW-0472">Membrane</keyword>
<dbReference type="SUPFAM" id="SSF53474">
    <property type="entry name" value="alpha/beta-Hydrolases"/>
    <property type="match status" value="1"/>
</dbReference>
<dbReference type="Proteomes" id="UP000256845">
    <property type="component" value="Unassembled WGS sequence"/>
</dbReference>
<dbReference type="GO" id="GO:0016787">
    <property type="term" value="F:hydrolase activity"/>
    <property type="evidence" value="ECO:0007669"/>
    <property type="project" value="InterPro"/>
</dbReference>
<sequence>MEATKTEPVKTTSDEAEPIFIDPKIYDLYDEYCHSAMPRREFLRRAAALVVIGGSGLAMAKALLPSYAKANMISFTDKRIKARYVDYASPGGTSGQMRGYLVQPEGDGPFPAVLVIHENRGLNPHIEDVARRAAVAGFLAFAPDGLYPVGGYPGNDDDGKVMQKSLDKGQLFTDLLNGAKFLKAHELSTGKLGATGFCYGGGVVNALAVEMGGDLNAGVPFYGAAAKAEDVPKIEAPLMIHYAEDDERINAMRADYEAALKANGKTFEMHSYPGTRHGFHNNSTPRYNKEQAKIAWDRTVAFFNQHLN</sequence>
<evidence type="ECO:0000313" key="5">
    <source>
        <dbReference type="Proteomes" id="UP000256845"/>
    </source>
</evidence>
<gene>
    <name evidence="4" type="ORF">DFP90_103349</name>
</gene>
<dbReference type="RefSeq" id="WP_115936423.1">
    <property type="nucleotide sequence ID" value="NZ_QRDW01000003.1"/>
</dbReference>
<name>A0A3D9HRQ5_9PROT</name>
<dbReference type="PANTHER" id="PTHR46623:SF6">
    <property type="entry name" value="ALPHA_BETA-HYDROLASES SUPERFAMILY PROTEIN"/>
    <property type="match status" value="1"/>
</dbReference>
<dbReference type="AlphaFoldDB" id="A0A3D9HRQ5"/>
<keyword evidence="5" id="KW-1185">Reference proteome</keyword>
<keyword evidence="1" id="KW-1133">Transmembrane helix</keyword>
<dbReference type="InterPro" id="IPR051049">
    <property type="entry name" value="Dienelactone_hydrolase-like"/>
</dbReference>
<reference evidence="4 5" key="1">
    <citation type="submission" date="2018-07" db="EMBL/GenBank/DDBJ databases">
        <title>Genomic Encyclopedia of Type Strains, Phase III (KMG-III): the genomes of soil and plant-associated and newly described type strains.</title>
        <authorList>
            <person name="Whitman W."/>
        </authorList>
    </citation>
    <scope>NUCLEOTIDE SEQUENCE [LARGE SCALE GENOMIC DNA]</scope>
    <source>
        <strain evidence="4 5">CECT 8488</strain>
    </source>
</reference>
<organism evidence="4 5">
    <name type="scientific">Aestuariispira insulae</name>
    <dbReference type="NCBI Taxonomy" id="1461337"/>
    <lineage>
        <taxon>Bacteria</taxon>
        <taxon>Pseudomonadati</taxon>
        <taxon>Pseudomonadota</taxon>
        <taxon>Alphaproteobacteria</taxon>
        <taxon>Rhodospirillales</taxon>
        <taxon>Kiloniellaceae</taxon>
        <taxon>Aestuariispira</taxon>
    </lineage>
</organism>
<proteinExistence type="predicted"/>
<evidence type="ECO:0000313" key="4">
    <source>
        <dbReference type="EMBL" id="RED51546.1"/>
    </source>
</evidence>